<dbReference type="OrthoDB" id="9151403at2"/>
<dbReference type="AlphaFoldDB" id="A0A3S2UNU1"/>
<sequence length="294" mass="31812">MACAVSLTSGCATRAVDVRPAIVDPAEFQPWSCDRLQAEMDRVQQRAVELSWIVDERAGQHVVALGVGLMVFWPALLAMRPDGAESDELAALKGRFEALHEAARRNACPPPPAEMAPARAAAMPVLPGERMVYEERATARDPLRALNMTMTTLRRDEIEFVTDAVGVPTRWRQDLAGNVLEAPPGVVIWERLLRPGMALGDVLAGHLQISGDGQTRARVRGQVVAVGPQSIAGRAFDVAVIELYGDAPQGEGSTRLDGAMVVDRGSGLVLRLDLRSAQPLYQLQRRLVRVESAG</sequence>
<organism evidence="1 2">
    <name type="scientific">Rubrivivax albus</name>
    <dbReference type="NCBI Taxonomy" id="2499835"/>
    <lineage>
        <taxon>Bacteria</taxon>
        <taxon>Pseudomonadati</taxon>
        <taxon>Pseudomonadota</taxon>
        <taxon>Betaproteobacteria</taxon>
        <taxon>Burkholderiales</taxon>
        <taxon>Sphaerotilaceae</taxon>
        <taxon>Rubrivivax</taxon>
    </lineage>
</organism>
<accession>A0A3S2UNU1</accession>
<evidence type="ECO:0000313" key="2">
    <source>
        <dbReference type="Proteomes" id="UP000288178"/>
    </source>
</evidence>
<dbReference type="Proteomes" id="UP000288178">
    <property type="component" value="Unassembled WGS sequence"/>
</dbReference>
<reference evidence="1 2" key="1">
    <citation type="submission" date="2019-01" db="EMBL/GenBank/DDBJ databases">
        <authorList>
            <person name="Chen W.-M."/>
        </authorList>
    </citation>
    <scope>NUCLEOTIDE SEQUENCE [LARGE SCALE GENOMIC DNA]</scope>
    <source>
        <strain evidence="1 2">ICH-3</strain>
    </source>
</reference>
<gene>
    <name evidence="1" type="ORF">ENE75_18035</name>
</gene>
<keyword evidence="2" id="KW-1185">Reference proteome</keyword>
<dbReference type="EMBL" id="SACT01000006">
    <property type="protein sequence ID" value="RVT50232.1"/>
    <property type="molecule type" value="Genomic_DNA"/>
</dbReference>
<protein>
    <submittedName>
        <fullName evidence="1">Uncharacterized protein</fullName>
    </submittedName>
</protein>
<proteinExistence type="predicted"/>
<name>A0A3S2UNU1_9BURK</name>
<comment type="caution">
    <text evidence="1">The sequence shown here is derived from an EMBL/GenBank/DDBJ whole genome shotgun (WGS) entry which is preliminary data.</text>
</comment>
<evidence type="ECO:0000313" key="1">
    <source>
        <dbReference type="EMBL" id="RVT50232.1"/>
    </source>
</evidence>